<keyword evidence="3" id="KW-0812">Transmembrane</keyword>
<sequence length="167" mass="18657">MTYQVYVGVIVFFLVNVQKGHAIKCYSCSSKDDEACYRPDLSQLTPVQCGMKTLGETRDKAEGINRSYHAIFDVDQASNVGVHDLVCLKVIVKDGNKDYVLRGCQLAEQQHLDICKRLQDSNTNTIRKVFCSKCSNEDGCNSSPKTFSNNILLALVCSIVVKKFYTV</sequence>
<keyword evidence="5" id="KW-1133">Transmembrane helix</keyword>
<evidence type="ECO:0000256" key="4">
    <source>
        <dbReference type="ARBA" id="ARBA00022729"/>
    </source>
</evidence>
<name>A0ABQ9JH77_9CUCU</name>
<accession>A0ABQ9JH77</accession>
<gene>
    <name evidence="10" type="ORF">NQ317_013304</name>
</gene>
<keyword evidence="6" id="KW-0472">Membrane</keyword>
<keyword evidence="4 9" id="KW-0732">Signal</keyword>
<evidence type="ECO:0000256" key="8">
    <source>
        <dbReference type="ARBA" id="ARBA00023288"/>
    </source>
</evidence>
<keyword evidence="11" id="KW-1185">Reference proteome</keyword>
<dbReference type="PANTHER" id="PTHR33562">
    <property type="entry name" value="ATILLA, ISOFORM B-RELATED-RELATED"/>
    <property type="match status" value="1"/>
</dbReference>
<evidence type="ECO:0000313" key="11">
    <source>
        <dbReference type="Proteomes" id="UP001162164"/>
    </source>
</evidence>
<keyword evidence="2" id="KW-0336">GPI-anchor</keyword>
<dbReference type="Proteomes" id="UP001162164">
    <property type="component" value="Unassembled WGS sequence"/>
</dbReference>
<dbReference type="PANTHER" id="PTHR33562:SF29">
    <property type="entry name" value="PROTEIN SLEEPLESS"/>
    <property type="match status" value="1"/>
</dbReference>
<evidence type="ECO:0000256" key="5">
    <source>
        <dbReference type="ARBA" id="ARBA00022989"/>
    </source>
</evidence>
<keyword evidence="8" id="KW-0449">Lipoprotein</keyword>
<keyword evidence="7" id="KW-0325">Glycoprotein</keyword>
<evidence type="ECO:0000256" key="1">
    <source>
        <dbReference type="ARBA" id="ARBA00004589"/>
    </source>
</evidence>
<dbReference type="EMBL" id="JAPWTJ010000554">
    <property type="protein sequence ID" value="KAJ8977400.1"/>
    <property type="molecule type" value="Genomic_DNA"/>
</dbReference>
<dbReference type="InterPro" id="IPR031424">
    <property type="entry name" value="QVR-like"/>
</dbReference>
<evidence type="ECO:0000313" key="10">
    <source>
        <dbReference type="EMBL" id="KAJ8977400.1"/>
    </source>
</evidence>
<evidence type="ECO:0000256" key="6">
    <source>
        <dbReference type="ARBA" id="ARBA00023136"/>
    </source>
</evidence>
<feature type="chain" id="PRO_5045675791" description="Protein sleepless" evidence="9">
    <location>
        <begin position="23"/>
        <end position="167"/>
    </location>
</feature>
<dbReference type="Pfam" id="PF17064">
    <property type="entry name" value="QVR"/>
    <property type="match status" value="1"/>
</dbReference>
<evidence type="ECO:0000256" key="9">
    <source>
        <dbReference type="SAM" id="SignalP"/>
    </source>
</evidence>
<evidence type="ECO:0000256" key="3">
    <source>
        <dbReference type="ARBA" id="ARBA00022692"/>
    </source>
</evidence>
<organism evidence="10 11">
    <name type="scientific">Molorchus minor</name>
    <dbReference type="NCBI Taxonomy" id="1323400"/>
    <lineage>
        <taxon>Eukaryota</taxon>
        <taxon>Metazoa</taxon>
        <taxon>Ecdysozoa</taxon>
        <taxon>Arthropoda</taxon>
        <taxon>Hexapoda</taxon>
        <taxon>Insecta</taxon>
        <taxon>Pterygota</taxon>
        <taxon>Neoptera</taxon>
        <taxon>Endopterygota</taxon>
        <taxon>Coleoptera</taxon>
        <taxon>Polyphaga</taxon>
        <taxon>Cucujiformia</taxon>
        <taxon>Chrysomeloidea</taxon>
        <taxon>Cerambycidae</taxon>
        <taxon>Lamiinae</taxon>
        <taxon>Monochamini</taxon>
        <taxon>Molorchus</taxon>
    </lineage>
</organism>
<protein>
    <recommendedName>
        <fullName evidence="12">Protein sleepless</fullName>
    </recommendedName>
</protein>
<reference evidence="10" key="1">
    <citation type="journal article" date="2023" name="Insect Mol. Biol.">
        <title>Genome sequencing provides insights into the evolution of gene families encoding plant cell wall-degrading enzymes in longhorned beetles.</title>
        <authorList>
            <person name="Shin N.R."/>
            <person name="Okamura Y."/>
            <person name="Kirsch R."/>
            <person name="Pauchet Y."/>
        </authorList>
    </citation>
    <scope>NUCLEOTIDE SEQUENCE</scope>
    <source>
        <strain evidence="10">MMC_N1</strain>
    </source>
</reference>
<proteinExistence type="predicted"/>
<evidence type="ECO:0008006" key="12">
    <source>
        <dbReference type="Google" id="ProtNLM"/>
    </source>
</evidence>
<evidence type="ECO:0000256" key="2">
    <source>
        <dbReference type="ARBA" id="ARBA00022622"/>
    </source>
</evidence>
<evidence type="ECO:0000256" key="7">
    <source>
        <dbReference type="ARBA" id="ARBA00023180"/>
    </source>
</evidence>
<dbReference type="InterPro" id="IPR050975">
    <property type="entry name" value="Sleep_regulator"/>
</dbReference>
<comment type="subcellular location">
    <subcellularLocation>
        <location evidence="1">Membrane</location>
        <topology evidence="1">Lipid-anchor</topology>
        <topology evidence="1">GPI-anchor</topology>
    </subcellularLocation>
</comment>
<comment type="caution">
    <text evidence="10">The sequence shown here is derived from an EMBL/GenBank/DDBJ whole genome shotgun (WGS) entry which is preliminary data.</text>
</comment>
<feature type="signal peptide" evidence="9">
    <location>
        <begin position="1"/>
        <end position="22"/>
    </location>
</feature>